<dbReference type="AlphaFoldDB" id="A0AB37UII4"/>
<dbReference type="Gene3D" id="3.30.530.20">
    <property type="match status" value="1"/>
</dbReference>
<name>A0AB37UII4_9CYAN</name>
<feature type="region of interest" description="Disordered" evidence="1">
    <location>
        <begin position="69"/>
        <end position="88"/>
    </location>
</feature>
<evidence type="ECO:0000313" key="2">
    <source>
        <dbReference type="EMBL" id="RUT11193.1"/>
    </source>
</evidence>
<proteinExistence type="predicted"/>
<dbReference type="InterPro" id="IPR023393">
    <property type="entry name" value="START-like_dom_sf"/>
</dbReference>
<keyword evidence="3" id="KW-1185">Reference proteome</keyword>
<reference evidence="2 3" key="1">
    <citation type="journal article" date="2019" name="Genome Biol. Evol.">
        <title>Day and night: Metabolic profiles and evolutionary relationships of six axenic non-marine cyanobacteria.</title>
        <authorList>
            <person name="Will S.E."/>
            <person name="Henke P."/>
            <person name="Boedeker C."/>
            <person name="Huang S."/>
            <person name="Brinkmann H."/>
            <person name="Rohde M."/>
            <person name="Jarek M."/>
            <person name="Friedl T."/>
            <person name="Seufert S."/>
            <person name="Schumacher M."/>
            <person name="Overmann J."/>
            <person name="Neumann-Schaal M."/>
            <person name="Petersen J."/>
        </authorList>
    </citation>
    <scope>NUCLEOTIDE SEQUENCE [LARGE SCALE GENOMIC DNA]</scope>
    <source>
        <strain evidence="2 3">SAG 39.79</strain>
    </source>
</reference>
<evidence type="ECO:0000313" key="3">
    <source>
        <dbReference type="Proteomes" id="UP000282574"/>
    </source>
</evidence>
<dbReference type="SUPFAM" id="SSF55961">
    <property type="entry name" value="Bet v1-like"/>
    <property type="match status" value="1"/>
</dbReference>
<dbReference type="Proteomes" id="UP000282574">
    <property type="component" value="Unassembled WGS sequence"/>
</dbReference>
<dbReference type="Pfam" id="PF10604">
    <property type="entry name" value="Polyketide_cyc2"/>
    <property type="match status" value="1"/>
</dbReference>
<dbReference type="InterPro" id="IPR019587">
    <property type="entry name" value="Polyketide_cyclase/dehydratase"/>
</dbReference>
<evidence type="ECO:0000256" key="1">
    <source>
        <dbReference type="SAM" id="MobiDB-lite"/>
    </source>
</evidence>
<dbReference type="EMBL" id="RSCK01000029">
    <property type="protein sequence ID" value="RUT11193.1"/>
    <property type="molecule type" value="Genomic_DNA"/>
</dbReference>
<organism evidence="2 3">
    <name type="scientific">Chroococcidiopsis cubana SAG 39.79</name>
    <dbReference type="NCBI Taxonomy" id="388085"/>
    <lineage>
        <taxon>Bacteria</taxon>
        <taxon>Bacillati</taxon>
        <taxon>Cyanobacteriota</taxon>
        <taxon>Cyanophyceae</taxon>
        <taxon>Chroococcidiopsidales</taxon>
        <taxon>Chroococcidiopsidaceae</taxon>
        <taxon>Chroococcidiopsis</taxon>
    </lineage>
</organism>
<protein>
    <recommendedName>
        <fullName evidence="4">Coenzyme Q-binding protein COQ10 START domain-containing protein</fullName>
    </recommendedName>
</protein>
<sequence>MRYQFDSLSSVLLAAIERGTLMTSTGTNSAKTTEFEQSITVDAPADGIFDFISDVKNVPQYLPTVKNAQPQEGERIRTQGQAGEREYDSDGHFRVDEQARRLEWGSDGENDYSGWLEVQDDGAERSQVKVHIHYSPRPETLQRMVEHSPNGSFESVMDEGISKTLQSIKQICEGKGGKEEIEANK</sequence>
<evidence type="ECO:0008006" key="4">
    <source>
        <dbReference type="Google" id="ProtNLM"/>
    </source>
</evidence>
<gene>
    <name evidence="2" type="ORF">DSM107010_34620</name>
</gene>
<comment type="caution">
    <text evidence="2">The sequence shown here is derived from an EMBL/GenBank/DDBJ whole genome shotgun (WGS) entry which is preliminary data.</text>
</comment>
<feature type="compositionally biased region" description="Basic and acidic residues" evidence="1">
    <location>
        <begin position="72"/>
        <end position="88"/>
    </location>
</feature>
<accession>A0AB37UII4</accession>